<dbReference type="InterPro" id="IPR026816">
    <property type="entry name" value="Flavodoxin_dom"/>
</dbReference>
<dbReference type="PANTHER" id="PTHR38030:SF2">
    <property type="entry name" value="PROTOPORPHYRINOGEN IX DEHYDROGENASE [QUINONE]"/>
    <property type="match status" value="1"/>
</dbReference>
<keyword evidence="4" id="KW-1185">Reference proteome</keyword>
<feature type="domain" description="Flavodoxin-like" evidence="2">
    <location>
        <begin position="5"/>
        <end position="159"/>
    </location>
</feature>
<accession>A0A918PU71</accession>
<dbReference type="InterPro" id="IPR008254">
    <property type="entry name" value="Flavodoxin/NO_synth"/>
</dbReference>
<dbReference type="GO" id="GO:0006783">
    <property type="term" value="P:heme biosynthetic process"/>
    <property type="evidence" value="ECO:0007669"/>
    <property type="project" value="TreeGrafter"/>
</dbReference>
<organism evidence="3 4">
    <name type="scientific">Streptomyces poonensis</name>
    <dbReference type="NCBI Taxonomy" id="68255"/>
    <lineage>
        <taxon>Bacteria</taxon>
        <taxon>Bacillati</taxon>
        <taxon>Actinomycetota</taxon>
        <taxon>Actinomycetes</taxon>
        <taxon>Kitasatosporales</taxon>
        <taxon>Streptomycetaceae</taxon>
        <taxon>Streptomyces</taxon>
    </lineage>
</organism>
<proteinExistence type="predicted"/>
<sequence length="179" mass="19614">MTGTVLVAYGSKHGSTADIARRIGEVLAKEGLAVDVRSAADVGDVGRYDVVVLGGGLYAGRWHRDTRRFARRNRRALTRRPVWLFSSGPLDASASERDIPPAPGVRRLARRIAARGHATFGGRLEGYVEGRVARMIVESGKGGDFHDFEQIAAWATTVARDLSSESDRSDEPHRHRQQP</sequence>
<dbReference type="Proteomes" id="UP000622166">
    <property type="component" value="Unassembled WGS sequence"/>
</dbReference>
<reference evidence="3" key="2">
    <citation type="submission" date="2020-09" db="EMBL/GenBank/DDBJ databases">
        <authorList>
            <person name="Sun Q."/>
            <person name="Ohkuma M."/>
        </authorList>
    </citation>
    <scope>NUCLEOTIDE SEQUENCE</scope>
    <source>
        <strain evidence="3">JCM 4815</strain>
    </source>
</reference>
<gene>
    <name evidence="3" type="primary">hemG</name>
    <name evidence="3" type="ORF">GCM10010365_46230</name>
</gene>
<protein>
    <submittedName>
        <fullName evidence="3">Flavodoxin</fullName>
    </submittedName>
</protein>
<evidence type="ECO:0000256" key="1">
    <source>
        <dbReference type="SAM" id="MobiDB-lite"/>
    </source>
</evidence>
<dbReference type="RefSeq" id="WP_189862050.1">
    <property type="nucleotide sequence ID" value="NZ_BMVW01000009.1"/>
</dbReference>
<feature type="compositionally biased region" description="Basic and acidic residues" evidence="1">
    <location>
        <begin position="162"/>
        <end position="173"/>
    </location>
</feature>
<dbReference type="SUPFAM" id="SSF52218">
    <property type="entry name" value="Flavoproteins"/>
    <property type="match status" value="1"/>
</dbReference>
<evidence type="ECO:0000313" key="4">
    <source>
        <dbReference type="Proteomes" id="UP000622166"/>
    </source>
</evidence>
<feature type="region of interest" description="Disordered" evidence="1">
    <location>
        <begin position="159"/>
        <end position="179"/>
    </location>
</feature>
<dbReference type="GO" id="GO:0070819">
    <property type="term" value="F:menaquinone-dependent protoporphyrinogen oxidase activity"/>
    <property type="evidence" value="ECO:0007669"/>
    <property type="project" value="TreeGrafter"/>
</dbReference>
<name>A0A918PU71_9ACTN</name>
<reference evidence="3" key="1">
    <citation type="journal article" date="2014" name="Int. J. Syst. Evol. Microbiol.">
        <title>Complete genome sequence of Corynebacterium casei LMG S-19264T (=DSM 44701T), isolated from a smear-ripened cheese.</title>
        <authorList>
            <consortium name="US DOE Joint Genome Institute (JGI-PGF)"/>
            <person name="Walter F."/>
            <person name="Albersmeier A."/>
            <person name="Kalinowski J."/>
            <person name="Ruckert C."/>
        </authorList>
    </citation>
    <scope>NUCLEOTIDE SEQUENCE</scope>
    <source>
        <strain evidence="3">JCM 4815</strain>
    </source>
</reference>
<comment type="caution">
    <text evidence="3">The sequence shown here is derived from an EMBL/GenBank/DDBJ whole genome shotgun (WGS) entry which is preliminary data.</text>
</comment>
<dbReference type="InterPro" id="IPR029039">
    <property type="entry name" value="Flavoprotein-like_sf"/>
</dbReference>
<dbReference type="EMBL" id="BMVW01000009">
    <property type="protein sequence ID" value="GGZ20676.1"/>
    <property type="molecule type" value="Genomic_DNA"/>
</dbReference>
<dbReference type="PROSITE" id="PS50902">
    <property type="entry name" value="FLAVODOXIN_LIKE"/>
    <property type="match status" value="1"/>
</dbReference>
<evidence type="ECO:0000259" key="2">
    <source>
        <dbReference type="PROSITE" id="PS50902"/>
    </source>
</evidence>
<dbReference type="InterPro" id="IPR052200">
    <property type="entry name" value="Protoporphyrinogen_IX_DH"/>
</dbReference>
<dbReference type="Pfam" id="PF12724">
    <property type="entry name" value="Flavodoxin_5"/>
    <property type="match status" value="1"/>
</dbReference>
<dbReference type="Gene3D" id="3.40.50.360">
    <property type="match status" value="1"/>
</dbReference>
<dbReference type="PANTHER" id="PTHR38030">
    <property type="entry name" value="PROTOPORPHYRINOGEN IX DEHYDROGENASE [MENAQUINONE]"/>
    <property type="match status" value="1"/>
</dbReference>
<dbReference type="GO" id="GO:0010181">
    <property type="term" value="F:FMN binding"/>
    <property type="evidence" value="ECO:0007669"/>
    <property type="project" value="InterPro"/>
</dbReference>
<dbReference type="AlphaFoldDB" id="A0A918PU71"/>
<evidence type="ECO:0000313" key="3">
    <source>
        <dbReference type="EMBL" id="GGZ20676.1"/>
    </source>
</evidence>